<feature type="region of interest" description="Disordered" evidence="2">
    <location>
        <begin position="254"/>
        <end position="340"/>
    </location>
</feature>
<comment type="similarity">
    <text evidence="1">Belongs to the Mediator complex subunit 18 family.</text>
</comment>
<accession>G0RYQ4</accession>
<evidence type="ECO:0000256" key="1">
    <source>
        <dbReference type="RuleBase" id="RU364150"/>
    </source>
</evidence>
<dbReference type="OMA" id="MHEIFLT"/>
<dbReference type="GO" id="GO:0003712">
    <property type="term" value="F:transcription coregulator activity"/>
    <property type="evidence" value="ECO:0007669"/>
    <property type="project" value="InterPro"/>
</dbReference>
<reference evidence="5" key="2">
    <citation type="journal article" date="2021" name="Mol. Cell">
        <title>Mediator structure and conformation change.</title>
        <authorList>
            <person name="Zhang H."/>
            <person name="Chen D.H."/>
            <person name="Mattoo R.U.H."/>
            <person name="Bushnell D.A."/>
            <person name="Wang Y."/>
            <person name="Yuan C."/>
            <person name="Wang L."/>
            <person name="Wang C."/>
            <person name="Davis R.E."/>
            <person name="Nie Y."/>
            <person name="Kornberg R.D."/>
        </authorList>
    </citation>
    <scope>STRUCTURE BY ELECTRON MICROSCOPY (4.20 ANGSTROMS)</scope>
</reference>
<comment type="subunit">
    <text evidence="1">Component of the Mediator complex.</text>
</comment>
<dbReference type="OrthoDB" id="5348092at2759"/>
<comment type="subcellular location">
    <subcellularLocation>
        <location evidence="1">Nucleus</location>
    </subcellularLocation>
</comment>
<keyword evidence="4" id="KW-1185">Reference proteome</keyword>
<keyword evidence="1" id="KW-0539">Nucleus</keyword>
<dbReference type="PDB" id="6XP5">
    <property type="method" value="EM"/>
    <property type="resolution" value="4.20 A"/>
    <property type="chains" value="R=1-340"/>
</dbReference>
<name>G0RYQ4_CHATD</name>
<dbReference type="Gene3D" id="2.40.320.10">
    <property type="entry name" value="Hypothetical Protein Pfu-838710-001"/>
    <property type="match status" value="1"/>
</dbReference>
<dbReference type="GeneID" id="18254789"/>
<feature type="compositionally biased region" description="Polar residues" evidence="2">
    <location>
        <begin position="275"/>
        <end position="299"/>
    </location>
</feature>
<dbReference type="EMBL" id="GL988032">
    <property type="protein sequence ID" value="EGS24040.1"/>
    <property type="molecule type" value="Genomic_DNA"/>
</dbReference>
<gene>
    <name evidence="1" type="primary">MED18</name>
    <name evidence="3" type="ORF">CTHT_0007510</name>
</gene>
<evidence type="ECO:0000256" key="2">
    <source>
        <dbReference type="SAM" id="MobiDB-lite"/>
    </source>
</evidence>
<dbReference type="eggNOG" id="ENOG502RI2G">
    <property type="taxonomic scope" value="Eukaryota"/>
</dbReference>
<keyword evidence="1" id="KW-0805">Transcription regulation</keyword>
<feature type="compositionally biased region" description="Acidic residues" evidence="2">
    <location>
        <begin position="303"/>
        <end position="330"/>
    </location>
</feature>
<reference evidence="3 4" key="1">
    <citation type="journal article" date="2011" name="Cell">
        <title>Insight into structure and assembly of the nuclear pore complex by utilizing the genome of a eukaryotic thermophile.</title>
        <authorList>
            <person name="Amlacher S."/>
            <person name="Sarges P."/>
            <person name="Flemming D."/>
            <person name="van Noort V."/>
            <person name="Kunze R."/>
            <person name="Devos D.P."/>
            <person name="Arumugam M."/>
            <person name="Bork P."/>
            <person name="Hurt E."/>
        </authorList>
    </citation>
    <scope>NUCLEOTIDE SEQUENCE [LARGE SCALE GENOMIC DNA]</scope>
    <source>
        <strain evidence="4">DSM 1495 / CBS 144.50 / IMI 039719</strain>
    </source>
</reference>
<protein>
    <recommendedName>
        <fullName evidence="1">Mediator of RNA polymerase II transcription subunit 18</fullName>
    </recommendedName>
    <alternativeName>
        <fullName evidence="1">Mediator complex subunit 18</fullName>
    </alternativeName>
</protein>
<dbReference type="AlphaFoldDB" id="G0RYQ4"/>
<dbReference type="KEGG" id="cthr:CTHT_0007510"/>
<dbReference type="GO" id="GO:0016592">
    <property type="term" value="C:mediator complex"/>
    <property type="evidence" value="ECO:0007669"/>
    <property type="project" value="InterPro"/>
</dbReference>
<dbReference type="GO" id="GO:0006357">
    <property type="term" value="P:regulation of transcription by RNA polymerase II"/>
    <property type="evidence" value="ECO:0007669"/>
    <property type="project" value="InterPro"/>
</dbReference>
<dbReference type="HOGENOM" id="CLU_070361_0_0_1"/>
<dbReference type="InterPro" id="IPR019095">
    <property type="entry name" value="Mediator_Med18"/>
</dbReference>
<comment type="function">
    <text evidence="1">Component of the Mediator complex, a coactivator involved in the regulated transcription of nearly all RNA polymerase II-dependent genes. Mediator functions as a bridge to convey information from gene-specific regulatory proteins to the basal RNA polymerase II transcription machinery. Mediator is recruited to promoters by direct interactions with regulatory proteins and serves as a scaffold for the assembly of a functional preinitiation complex with RNA polymerase II and the general transcription factors.</text>
</comment>
<keyword evidence="1" id="KW-0804">Transcription</keyword>
<sequence>MPYEIFLAGVVSDNDEAKARAVLGGFTEMREHHRFTRVQHYEPQDIKIRGFPTIKELLKERGPTTALYQELHNILVRQPYTLQIRTNITDAILGPAQAGAEAAPHGTVSGGKPHILRWSDIPDPPNQRIPPFITQRKIIEIPDQRAPRILAASKFRNKSDLVEESYHWWFNDVEYSMVRTYLISLDPSPQTTDQVPSLAGLEPIGDFWLLYVRMRVEATPDRMQQAHNQLQQIRDQLLGVFEFKVWDRRAHDTRIMEQPTQGNGNVIGDAHNSNKKSNGVSPTTASSSEEVSPVDSQLTIPLPDDDDGDNVEDTPDTEMDEDDDESEYDSDSERDWPKDD</sequence>
<evidence type="ECO:0000313" key="3">
    <source>
        <dbReference type="EMBL" id="EGS24040.1"/>
    </source>
</evidence>
<keyword evidence="1" id="KW-0010">Activator</keyword>
<dbReference type="RefSeq" id="XP_006691282.1">
    <property type="nucleotide sequence ID" value="XM_006691219.1"/>
</dbReference>
<dbReference type="EMDB" id="EMD-22284"/>
<evidence type="ECO:0007829" key="5">
    <source>
        <dbReference type="PDB" id="6XP5"/>
    </source>
</evidence>
<dbReference type="SMR" id="G0RYQ4"/>
<organism evidence="4">
    <name type="scientific">Chaetomium thermophilum (strain DSM 1495 / CBS 144.50 / IMI 039719)</name>
    <name type="common">Thermochaetoides thermophila</name>
    <dbReference type="NCBI Taxonomy" id="759272"/>
    <lineage>
        <taxon>Eukaryota</taxon>
        <taxon>Fungi</taxon>
        <taxon>Dikarya</taxon>
        <taxon>Ascomycota</taxon>
        <taxon>Pezizomycotina</taxon>
        <taxon>Sordariomycetes</taxon>
        <taxon>Sordariomycetidae</taxon>
        <taxon>Sordariales</taxon>
        <taxon>Chaetomiaceae</taxon>
        <taxon>Thermochaetoides</taxon>
    </lineage>
</organism>
<dbReference type="Proteomes" id="UP000008066">
    <property type="component" value="Unassembled WGS sequence"/>
</dbReference>
<keyword evidence="5" id="KW-0002">3D-structure</keyword>
<evidence type="ECO:0000313" key="4">
    <source>
        <dbReference type="Proteomes" id="UP000008066"/>
    </source>
</evidence>
<dbReference type="Pfam" id="PF09637">
    <property type="entry name" value="Med18"/>
    <property type="match status" value="1"/>
</dbReference>
<dbReference type="STRING" id="759272.G0RYQ4"/>
<feature type="compositionally biased region" description="Basic and acidic residues" evidence="2">
    <location>
        <begin position="331"/>
        <end position="340"/>
    </location>
</feature>
<proteinExistence type="evidence at protein level"/>